<dbReference type="WBParaSite" id="BTMF_0000742701-mRNA-1">
    <property type="protein sequence ID" value="BTMF_0000742701-mRNA-1"/>
    <property type="gene ID" value="BTMF_0000742701"/>
</dbReference>
<name>A0A0R3QJC8_9BILA</name>
<organism evidence="3">
    <name type="scientific">Brugia timori</name>
    <dbReference type="NCBI Taxonomy" id="42155"/>
    <lineage>
        <taxon>Eukaryota</taxon>
        <taxon>Metazoa</taxon>
        <taxon>Ecdysozoa</taxon>
        <taxon>Nematoda</taxon>
        <taxon>Chromadorea</taxon>
        <taxon>Rhabditida</taxon>
        <taxon>Spirurina</taxon>
        <taxon>Spiruromorpha</taxon>
        <taxon>Filarioidea</taxon>
        <taxon>Onchocercidae</taxon>
        <taxon>Brugia</taxon>
    </lineage>
</organism>
<proteinExistence type="predicted"/>
<dbReference type="Proteomes" id="UP000280834">
    <property type="component" value="Unassembled WGS sequence"/>
</dbReference>
<keyword evidence="2" id="KW-1185">Reference proteome</keyword>
<dbReference type="AlphaFoldDB" id="A0A0R3QJC8"/>
<gene>
    <name evidence="1" type="ORF">BTMF_LOCUS5760</name>
</gene>
<evidence type="ECO:0000313" key="1">
    <source>
        <dbReference type="EMBL" id="VDO20020.1"/>
    </source>
</evidence>
<evidence type="ECO:0000313" key="2">
    <source>
        <dbReference type="Proteomes" id="UP000280834"/>
    </source>
</evidence>
<protein>
    <submittedName>
        <fullName evidence="3">F-box domain-containing protein</fullName>
    </submittedName>
</protein>
<reference evidence="1 2" key="2">
    <citation type="submission" date="2018-11" db="EMBL/GenBank/DDBJ databases">
        <authorList>
            <consortium name="Pathogen Informatics"/>
        </authorList>
    </citation>
    <scope>NUCLEOTIDE SEQUENCE [LARGE SCALE GENOMIC DNA]</scope>
</reference>
<evidence type="ECO:0000313" key="3">
    <source>
        <dbReference type="WBParaSite" id="BTMF_0000742701-mRNA-1"/>
    </source>
</evidence>
<dbReference type="EMBL" id="UZAG01015420">
    <property type="protein sequence ID" value="VDO20020.1"/>
    <property type="molecule type" value="Genomic_DNA"/>
</dbReference>
<reference evidence="3" key="1">
    <citation type="submission" date="2017-02" db="UniProtKB">
        <authorList>
            <consortium name="WormBaseParasite"/>
        </authorList>
    </citation>
    <scope>IDENTIFICATION</scope>
</reference>
<accession>A0A0R3QJC8</accession>
<sequence>MLQSTKTFLIMQDRLFFRGTVSLQDASVISPALMDQVWMEILYSQKMLSLAQLSSLKIAKQFSVMYEINMFENLSRMQKRLEEMDMKNKQPKRVWR</sequence>